<dbReference type="Proteomes" id="UP001251528">
    <property type="component" value="Unassembled WGS sequence"/>
</dbReference>
<sequence length="142" mass="15273">MSEAVIFGADSLRQIQCGLVLLVVGGDGNCLHMTNTLDALQSVSHCRLGDYCSKTWAELASPLQELAKRLWPSRLSSSAIGQARLGDSLGLLFAQARADGQCQTLPEETFAALYSMRSWPPNPSKEGWGHTVHNQSAGKCLA</sequence>
<evidence type="ECO:0000313" key="1">
    <source>
        <dbReference type="EMBL" id="KAK2592751.1"/>
    </source>
</evidence>
<protein>
    <submittedName>
        <fullName evidence="1">Uncharacterized protein</fullName>
    </submittedName>
</protein>
<comment type="caution">
    <text evidence="1">The sequence shown here is derived from an EMBL/GenBank/DDBJ whole genome shotgun (WGS) entry which is preliminary data.</text>
</comment>
<name>A0AAJ0FQ78_9HYPO</name>
<evidence type="ECO:0000313" key="2">
    <source>
        <dbReference type="Proteomes" id="UP001251528"/>
    </source>
</evidence>
<dbReference type="EMBL" id="JASWJB010000248">
    <property type="protein sequence ID" value="KAK2592751.1"/>
    <property type="molecule type" value="Genomic_DNA"/>
</dbReference>
<organism evidence="1 2">
    <name type="scientific">Conoideocrella luteorostrata</name>
    <dbReference type="NCBI Taxonomy" id="1105319"/>
    <lineage>
        <taxon>Eukaryota</taxon>
        <taxon>Fungi</taxon>
        <taxon>Dikarya</taxon>
        <taxon>Ascomycota</taxon>
        <taxon>Pezizomycotina</taxon>
        <taxon>Sordariomycetes</taxon>
        <taxon>Hypocreomycetidae</taxon>
        <taxon>Hypocreales</taxon>
        <taxon>Clavicipitaceae</taxon>
        <taxon>Conoideocrella</taxon>
    </lineage>
</organism>
<reference evidence="1" key="1">
    <citation type="submission" date="2023-06" db="EMBL/GenBank/DDBJ databases">
        <title>Conoideocrella luteorostrata (Hypocreales: Clavicipitaceae), a potential biocontrol fungus for elongate hemlock scale in United States Christmas tree production areas.</title>
        <authorList>
            <person name="Barrett H."/>
            <person name="Lovett B."/>
            <person name="Macias A.M."/>
            <person name="Stajich J.E."/>
            <person name="Kasson M.T."/>
        </authorList>
    </citation>
    <scope>NUCLEOTIDE SEQUENCE</scope>
    <source>
        <strain evidence="1">ARSEF 14590</strain>
    </source>
</reference>
<proteinExistence type="predicted"/>
<gene>
    <name evidence="1" type="ORF">QQS21_009555</name>
</gene>
<dbReference type="AlphaFoldDB" id="A0AAJ0FQ78"/>
<accession>A0AAJ0FQ78</accession>
<keyword evidence="2" id="KW-1185">Reference proteome</keyword>